<reference evidence="1 2" key="1">
    <citation type="submission" date="2013-11" db="EMBL/GenBank/DDBJ databases">
        <title>Opisthorchis viverrini - life in the bile duct.</title>
        <authorList>
            <person name="Young N.D."/>
            <person name="Nagarajan N."/>
            <person name="Lin S.J."/>
            <person name="Korhonen P.K."/>
            <person name="Jex A.R."/>
            <person name="Hall R.S."/>
            <person name="Safavi-Hemami H."/>
            <person name="Kaewkong W."/>
            <person name="Bertrand D."/>
            <person name="Gao S."/>
            <person name="Seet Q."/>
            <person name="Wongkham S."/>
            <person name="Teh B.T."/>
            <person name="Wongkham C."/>
            <person name="Intapan P.M."/>
            <person name="Maleewong W."/>
            <person name="Yang X."/>
            <person name="Hu M."/>
            <person name="Wang Z."/>
            <person name="Hofmann A."/>
            <person name="Sternberg P.W."/>
            <person name="Tan P."/>
            <person name="Wang J."/>
            <person name="Gasser R.B."/>
        </authorList>
    </citation>
    <scope>NUCLEOTIDE SEQUENCE [LARGE SCALE GENOMIC DNA]</scope>
</reference>
<dbReference type="Proteomes" id="UP000054324">
    <property type="component" value="Unassembled WGS sequence"/>
</dbReference>
<proteinExistence type="predicted"/>
<dbReference type="GeneID" id="20317825"/>
<keyword evidence="2" id="KW-1185">Reference proteome</keyword>
<protein>
    <submittedName>
        <fullName evidence="1">Uncharacterized protein</fullName>
    </submittedName>
</protein>
<organism evidence="1 2">
    <name type="scientific">Opisthorchis viverrini</name>
    <name type="common">Southeast Asian liver fluke</name>
    <dbReference type="NCBI Taxonomy" id="6198"/>
    <lineage>
        <taxon>Eukaryota</taxon>
        <taxon>Metazoa</taxon>
        <taxon>Spiralia</taxon>
        <taxon>Lophotrochozoa</taxon>
        <taxon>Platyhelminthes</taxon>
        <taxon>Trematoda</taxon>
        <taxon>Digenea</taxon>
        <taxon>Opisthorchiida</taxon>
        <taxon>Opisthorchiata</taxon>
        <taxon>Opisthorchiidae</taxon>
        <taxon>Opisthorchis</taxon>
    </lineage>
</organism>
<dbReference type="AlphaFoldDB" id="A0A075A2Q2"/>
<sequence>MSSRMVMKCLQVSRQARRTDKQLLDQIRTVREKQFLQMALNGQMDEVVNYRFGDRLSNHTQTPSDWTGQGNRRESWIIPPSAVRIQIPKKNTSNYSEDLNTLEDTLHLNTLIQFPVVFVLLTQPQQSIFKLPSLPISDTLSSISDNVLVRLDERQQ</sequence>
<accession>A0A075A2Q2</accession>
<dbReference type="CTD" id="20317825"/>
<evidence type="ECO:0000313" key="1">
    <source>
        <dbReference type="EMBL" id="KER29845.1"/>
    </source>
</evidence>
<gene>
    <name evidence="1" type="ORF">T265_03638</name>
</gene>
<name>A0A075A2Q2_OPIVI</name>
<dbReference type="KEGG" id="ovi:T265_03638"/>
<dbReference type="RefSeq" id="XP_009166437.1">
    <property type="nucleotide sequence ID" value="XM_009168173.1"/>
</dbReference>
<dbReference type="OrthoDB" id="10608007at2759"/>
<dbReference type="EMBL" id="KL596671">
    <property type="protein sequence ID" value="KER29845.1"/>
    <property type="molecule type" value="Genomic_DNA"/>
</dbReference>
<evidence type="ECO:0000313" key="2">
    <source>
        <dbReference type="Proteomes" id="UP000054324"/>
    </source>
</evidence>